<gene>
    <name evidence="1" type="ORF">EYF80_019158</name>
</gene>
<dbReference type="AlphaFoldDB" id="A0A4Z2HZX4"/>
<protein>
    <submittedName>
        <fullName evidence="1">Uncharacterized protein</fullName>
    </submittedName>
</protein>
<name>A0A4Z2HZX4_9TELE</name>
<accession>A0A4Z2HZX4</accession>
<comment type="caution">
    <text evidence="1">The sequence shown here is derived from an EMBL/GenBank/DDBJ whole genome shotgun (WGS) entry which is preliminary data.</text>
</comment>
<sequence length="91" mass="9990">MAQTNSGGQGTNGVVDESPNMIVYRKQCVKKEELISEQECFTTYKHTVSLDNGLLSSRAPWHLFLGVYELGRLSNGLGSVLVQQPKASAYL</sequence>
<organism evidence="1 2">
    <name type="scientific">Liparis tanakae</name>
    <name type="common">Tanaka's snailfish</name>
    <dbReference type="NCBI Taxonomy" id="230148"/>
    <lineage>
        <taxon>Eukaryota</taxon>
        <taxon>Metazoa</taxon>
        <taxon>Chordata</taxon>
        <taxon>Craniata</taxon>
        <taxon>Vertebrata</taxon>
        <taxon>Euteleostomi</taxon>
        <taxon>Actinopterygii</taxon>
        <taxon>Neopterygii</taxon>
        <taxon>Teleostei</taxon>
        <taxon>Neoteleostei</taxon>
        <taxon>Acanthomorphata</taxon>
        <taxon>Eupercaria</taxon>
        <taxon>Perciformes</taxon>
        <taxon>Cottioidei</taxon>
        <taxon>Cottales</taxon>
        <taxon>Liparidae</taxon>
        <taxon>Liparis</taxon>
    </lineage>
</organism>
<keyword evidence="2" id="KW-1185">Reference proteome</keyword>
<proteinExistence type="predicted"/>
<evidence type="ECO:0000313" key="1">
    <source>
        <dbReference type="EMBL" id="TNN70574.1"/>
    </source>
</evidence>
<dbReference type="Proteomes" id="UP000314294">
    <property type="component" value="Unassembled WGS sequence"/>
</dbReference>
<dbReference type="EMBL" id="SRLO01000161">
    <property type="protein sequence ID" value="TNN70574.1"/>
    <property type="molecule type" value="Genomic_DNA"/>
</dbReference>
<reference evidence="1 2" key="1">
    <citation type="submission" date="2019-03" db="EMBL/GenBank/DDBJ databases">
        <title>First draft genome of Liparis tanakae, snailfish: a comprehensive survey of snailfish specific genes.</title>
        <authorList>
            <person name="Kim W."/>
            <person name="Song I."/>
            <person name="Jeong J.-H."/>
            <person name="Kim D."/>
            <person name="Kim S."/>
            <person name="Ryu S."/>
            <person name="Song J.Y."/>
            <person name="Lee S.K."/>
        </authorList>
    </citation>
    <scope>NUCLEOTIDE SEQUENCE [LARGE SCALE GENOMIC DNA]</scope>
    <source>
        <tissue evidence="1">Muscle</tissue>
    </source>
</reference>
<evidence type="ECO:0000313" key="2">
    <source>
        <dbReference type="Proteomes" id="UP000314294"/>
    </source>
</evidence>